<evidence type="ECO:0000259" key="5">
    <source>
        <dbReference type="PROSITE" id="PS50048"/>
    </source>
</evidence>
<feature type="compositionally biased region" description="Low complexity" evidence="4">
    <location>
        <begin position="103"/>
        <end position="112"/>
    </location>
</feature>
<evidence type="ECO:0000256" key="4">
    <source>
        <dbReference type="SAM" id="MobiDB-lite"/>
    </source>
</evidence>
<dbReference type="SMART" id="SM00906">
    <property type="entry name" value="Fungal_trans"/>
    <property type="match status" value="1"/>
</dbReference>
<reference evidence="7" key="1">
    <citation type="submission" date="2016-07" db="EMBL/GenBank/DDBJ databases">
        <title>Multiple horizontal gene transfer events from other fungi enriched the ability of initially mycotrophic Trichoderma (Ascomycota) to feed on dead plant biomass.</title>
        <authorList>
            <consortium name="DOE Joint Genome Institute"/>
            <person name="Atanasova L."/>
            <person name="Chenthamara K."/>
            <person name="Zhang J."/>
            <person name="Grujic M."/>
            <person name="Henrissat B."/>
            <person name="Kuo A."/>
            <person name="Aerts A."/>
            <person name="Salamov A."/>
            <person name="Lipzen A."/>
            <person name="Labutti K."/>
            <person name="Barry K."/>
            <person name="Miao Y."/>
            <person name="Rahimi M.J."/>
            <person name="Shen Q."/>
            <person name="Grigoriev I.V."/>
            <person name="Kubicek C.P."/>
            <person name="Druzhinina I.S."/>
        </authorList>
    </citation>
    <scope>NUCLEOTIDE SEQUENCE [LARGE SCALE GENOMIC DNA]</scope>
    <source>
        <strain evidence="7">TUCIM 6016</strain>
    </source>
</reference>
<keyword evidence="3" id="KW-0539">Nucleus</keyword>
<dbReference type="GO" id="GO:0000981">
    <property type="term" value="F:DNA-binding transcription factor activity, RNA polymerase II-specific"/>
    <property type="evidence" value="ECO:0007669"/>
    <property type="project" value="InterPro"/>
</dbReference>
<dbReference type="Pfam" id="PF04082">
    <property type="entry name" value="Fungal_trans"/>
    <property type="match status" value="1"/>
</dbReference>
<organism evidence="6 7">
    <name type="scientific">Trichoderma citrinoviride</name>
    <dbReference type="NCBI Taxonomy" id="58853"/>
    <lineage>
        <taxon>Eukaryota</taxon>
        <taxon>Fungi</taxon>
        <taxon>Dikarya</taxon>
        <taxon>Ascomycota</taxon>
        <taxon>Pezizomycotina</taxon>
        <taxon>Sordariomycetes</taxon>
        <taxon>Hypocreomycetidae</taxon>
        <taxon>Hypocreales</taxon>
        <taxon>Hypocreaceae</taxon>
        <taxon>Trichoderma</taxon>
    </lineage>
</organism>
<dbReference type="GO" id="GO:0003677">
    <property type="term" value="F:DNA binding"/>
    <property type="evidence" value="ECO:0007669"/>
    <property type="project" value="InterPro"/>
</dbReference>
<dbReference type="OrthoDB" id="5431381at2759"/>
<dbReference type="GO" id="GO:0005634">
    <property type="term" value="C:nucleus"/>
    <property type="evidence" value="ECO:0007669"/>
    <property type="project" value="UniProtKB-SubCell"/>
</dbReference>
<evidence type="ECO:0000256" key="3">
    <source>
        <dbReference type="ARBA" id="ARBA00023242"/>
    </source>
</evidence>
<dbReference type="InterPro" id="IPR007219">
    <property type="entry name" value="XnlR_reg_dom"/>
</dbReference>
<dbReference type="InterPro" id="IPR050613">
    <property type="entry name" value="Sec_Metabolite_Reg"/>
</dbReference>
<dbReference type="PANTHER" id="PTHR31001">
    <property type="entry name" value="UNCHARACTERIZED TRANSCRIPTIONAL REGULATORY PROTEIN"/>
    <property type="match status" value="1"/>
</dbReference>
<dbReference type="EMBL" id="KZ680207">
    <property type="protein sequence ID" value="PTB70198.1"/>
    <property type="molecule type" value="Genomic_DNA"/>
</dbReference>
<dbReference type="Gene3D" id="4.10.240.10">
    <property type="entry name" value="Zn(2)-C6 fungal-type DNA-binding domain"/>
    <property type="match status" value="1"/>
</dbReference>
<dbReference type="RefSeq" id="XP_024753518.1">
    <property type="nucleotide sequence ID" value="XM_024889424.1"/>
</dbReference>
<accession>A0A2T4BLK3</accession>
<evidence type="ECO:0000313" key="7">
    <source>
        <dbReference type="Proteomes" id="UP000241546"/>
    </source>
</evidence>
<feature type="domain" description="Zn(2)-C6 fungal-type" evidence="5">
    <location>
        <begin position="17"/>
        <end position="48"/>
    </location>
</feature>
<evidence type="ECO:0000313" key="6">
    <source>
        <dbReference type="EMBL" id="PTB70198.1"/>
    </source>
</evidence>
<dbReference type="PROSITE" id="PS50048">
    <property type="entry name" value="ZN2_CY6_FUNGAL_2"/>
    <property type="match status" value="1"/>
</dbReference>
<dbReference type="CDD" id="cd12148">
    <property type="entry name" value="fungal_TF_MHR"/>
    <property type="match status" value="1"/>
</dbReference>
<evidence type="ECO:0000256" key="1">
    <source>
        <dbReference type="ARBA" id="ARBA00004123"/>
    </source>
</evidence>
<dbReference type="Proteomes" id="UP000241546">
    <property type="component" value="Unassembled WGS sequence"/>
</dbReference>
<comment type="subcellular location">
    <subcellularLocation>
        <location evidence="1">Nucleus</location>
    </subcellularLocation>
</comment>
<dbReference type="GO" id="GO:0008270">
    <property type="term" value="F:zinc ion binding"/>
    <property type="evidence" value="ECO:0007669"/>
    <property type="project" value="InterPro"/>
</dbReference>
<gene>
    <name evidence="6" type="ORF">BBK36DRAFT_1108968</name>
</gene>
<dbReference type="InterPro" id="IPR036864">
    <property type="entry name" value="Zn2-C6_fun-type_DNA-bd_sf"/>
</dbReference>
<dbReference type="GeneID" id="36597543"/>
<proteinExistence type="predicted"/>
<protein>
    <recommendedName>
        <fullName evidence="5">Zn(2)-C6 fungal-type domain-containing protein</fullName>
    </recommendedName>
</protein>
<feature type="region of interest" description="Disordered" evidence="4">
    <location>
        <begin position="99"/>
        <end position="120"/>
    </location>
</feature>
<dbReference type="AlphaFoldDB" id="A0A2T4BLK3"/>
<dbReference type="GO" id="GO:0006351">
    <property type="term" value="P:DNA-templated transcription"/>
    <property type="evidence" value="ECO:0007669"/>
    <property type="project" value="InterPro"/>
</dbReference>
<keyword evidence="7" id="KW-1185">Reference proteome</keyword>
<dbReference type="InterPro" id="IPR001138">
    <property type="entry name" value="Zn2Cys6_DnaBD"/>
</dbReference>
<dbReference type="PANTHER" id="PTHR31001:SF49">
    <property type="entry name" value="ZN(II)2CYS6 TRANSCRIPTION FACTOR (EUROFUNG)"/>
    <property type="match status" value="1"/>
</dbReference>
<dbReference type="SMART" id="SM00066">
    <property type="entry name" value="GAL4"/>
    <property type="match status" value="1"/>
</dbReference>
<keyword evidence="2" id="KW-0479">Metal-binding</keyword>
<evidence type="ECO:0000256" key="2">
    <source>
        <dbReference type="ARBA" id="ARBA00022723"/>
    </source>
</evidence>
<dbReference type="SUPFAM" id="SSF57701">
    <property type="entry name" value="Zn2/Cys6 DNA-binding domain"/>
    <property type="match status" value="1"/>
</dbReference>
<name>A0A2T4BLK3_9HYPO</name>
<sequence>MEFGPRRIEKRNRAPVSCEPCRARKQMCNRGQPCEGCTRRNQASLCRYAPNAIRNKPRPPKPGNIQERLDNLEMMLTSIASNPAALGIGVGGVKTGKQIAPNTTTTTTTTTTRGSAGFPQHQASVTLPPTRQEDLVLPPEQPHRHECENGQVSFIEPSHWRAILDEIKEVREHLSAFERPLLQEEPDRKSFSPEEGAEYLFGTFPVVEMEDVINSLPPRLVCDALVSQYFNAKFMVLGILHPGKFQKEYERFWEAPMKAPPLWVALLFSVLSLTTSLRQIAFPSESNDSGPTASTLQQRTVECLVLGRFATANAYALEAMVLHLQSCYLTHNKLTSDHWFEMGTLIRLAFRIGYHRDPDKLPGISVFDGEMRRRVWHNIFQVDALMSFQMGFPSMIPTEFCDTKVPRNLQFSDLEIGMTSLPPGRPLFENTPIRYPIAKSGIMAVFKKVVAHSQSLSLPTYDNTIMLDGELRETYNSLPEILKARDVNRSFMDPSSLIFERTTLEMLYLKGLIVLHRRYINYDVDSRRFEHSRRTCAEAALDILARHADLHQASQPGGRLYDDRWMVSSLTMHDFLLAAMVVCLDLSVRLRRPSSILSPGKDHDALTRREYRALQTSQAIWAATSTISPEAGLAAAALGLMIQKVAEKDAKKSRPAVSTEDLPYAGTMSQMIDSIEGLDWPIDGTRMEGFDLDTGASHWFDMQ</sequence>
<dbReference type="PROSITE" id="PS00463">
    <property type="entry name" value="ZN2_CY6_FUNGAL_1"/>
    <property type="match status" value="1"/>
</dbReference>